<organism evidence="1 2">
    <name type="scientific">Tabrizicola soli</name>
    <dbReference type="NCBI Taxonomy" id="2185115"/>
    <lineage>
        <taxon>Bacteria</taxon>
        <taxon>Pseudomonadati</taxon>
        <taxon>Pseudomonadota</taxon>
        <taxon>Alphaproteobacteria</taxon>
        <taxon>Rhodobacterales</taxon>
        <taxon>Paracoccaceae</taxon>
        <taxon>Tabrizicola</taxon>
    </lineage>
</organism>
<name>A0ABV7E0W9_9RHOB</name>
<dbReference type="EMBL" id="JBHRSM010000051">
    <property type="protein sequence ID" value="MFC3088272.1"/>
    <property type="molecule type" value="Genomic_DNA"/>
</dbReference>
<comment type="caution">
    <text evidence="1">The sequence shown here is derived from an EMBL/GenBank/DDBJ whole genome shotgun (WGS) entry which is preliminary data.</text>
</comment>
<dbReference type="Proteomes" id="UP001595445">
    <property type="component" value="Unassembled WGS sequence"/>
</dbReference>
<evidence type="ECO:0008006" key="3">
    <source>
        <dbReference type="Google" id="ProtNLM"/>
    </source>
</evidence>
<protein>
    <recommendedName>
        <fullName evidence="3">DUF1844 domain-containing protein</fullName>
    </recommendedName>
</protein>
<dbReference type="RefSeq" id="WP_197646526.1">
    <property type="nucleotide sequence ID" value="NZ_JAEACP010000018.1"/>
</dbReference>
<reference evidence="2" key="1">
    <citation type="journal article" date="2019" name="Int. J. Syst. Evol. Microbiol.">
        <title>The Global Catalogue of Microorganisms (GCM) 10K type strain sequencing project: providing services to taxonomists for standard genome sequencing and annotation.</title>
        <authorList>
            <consortium name="The Broad Institute Genomics Platform"/>
            <consortium name="The Broad Institute Genome Sequencing Center for Infectious Disease"/>
            <person name="Wu L."/>
            <person name="Ma J."/>
        </authorList>
    </citation>
    <scope>NUCLEOTIDE SEQUENCE [LARGE SCALE GENOMIC DNA]</scope>
    <source>
        <strain evidence="2">KCTC 62102</strain>
    </source>
</reference>
<gene>
    <name evidence="1" type="ORF">ACFOD6_19710</name>
</gene>
<evidence type="ECO:0000313" key="1">
    <source>
        <dbReference type="EMBL" id="MFC3088272.1"/>
    </source>
</evidence>
<proteinExistence type="predicted"/>
<keyword evidence="2" id="KW-1185">Reference proteome</keyword>
<accession>A0ABV7E0W9</accession>
<sequence>MPLPLSEGKPSAGPFHAKVTAISLYGVIRAAATAHLQIDSDTAPEGSDLIRNAVDGMLEAAEKLAKQLSEALDAAEDAR</sequence>
<evidence type="ECO:0000313" key="2">
    <source>
        <dbReference type="Proteomes" id="UP001595445"/>
    </source>
</evidence>